<evidence type="ECO:0000313" key="4">
    <source>
        <dbReference type="Proteomes" id="UP001266099"/>
    </source>
</evidence>
<feature type="transmembrane region" description="Helical" evidence="2">
    <location>
        <begin position="7"/>
        <end position="24"/>
    </location>
</feature>
<evidence type="ECO:0000256" key="1">
    <source>
        <dbReference type="SAM" id="MobiDB-lite"/>
    </source>
</evidence>
<comment type="caution">
    <text evidence="3">The sequence shown here is derived from an EMBL/GenBank/DDBJ whole genome shotgun (WGS) entry which is preliminary data.</text>
</comment>
<protein>
    <submittedName>
        <fullName evidence="3">O-antigen ligase</fullName>
    </submittedName>
</protein>
<keyword evidence="4" id="KW-1185">Reference proteome</keyword>
<sequence>MRVSTTIFGIFSLILGMVAIWAGMGGSINMRMLIVCFLAVLAVILGVAALLPAKPQKTDDPEENLIFARKSETPQS</sequence>
<keyword evidence="2" id="KW-0812">Transmembrane</keyword>
<dbReference type="RefSeq" id="WP_309954610.1">
    <property type="nucleotide sequence ID" value="NZ_CP136414.1"/>
</dbReference>
<proteinExistence type="predicted"/>
<evidence type="ECO:0000256" key="2">
    <source>
        <dbReference type="SAM" id="Phobius"/>
    </source>
</evidence>
<keyword evidence="3" id="KW-0436">Ligase</keyword>
<keyword evidence="2" id="KW-0472">Membrane</keyword>
<organism evidence="3 4">
    <name type="scientific">Arcanobacterium hippocoleae</name>
    <dbReference type="NCBI Taxonomy" id="149017"/>
    <lineage>
        <taxon>Bacteria</taxon>
        <taxon>Bacillati</taxon>
        <taxon>Actinomycetota</taxon>
        <taxon>Actinomycetes</taxon>
        <taxon>Actinomycetales</taxon>
        <taxon>Actinomycetaceae</taxon>
        <taxon>Arcanobacterium</taxon>
    </lineage>
</organism>
<reference evidence="3 4" key="1">
    <citation type="submission" date="2023-07" db="EMBL/GenBank/DDBJ databases">
        <title>Sequencing the genomes of 1000 actinobacteria strains.</title>
        <authorList>
            <person name="Klenk H.-P."/>
        </authorList>
    </citation>
    <scope>NUCLEOTIDE SEQUENCE [LARGE SCALE GENOMIC DNA]</scope>
    <source>
        <strain evidence="3 4">DSM 15539</strain>
    </source>
</reference>
<feature type="region of interest" description="Disordered" evidence="1">
    <location>
        <begin position="56"/>
        <end position="76"/>
    </location>
</feature>
<accession>A0ABU1T006</accession>
<dbReference type="GO" id="GO:0016874">
    <property type="term" value="F:ligase activity"/>
    <property type="evidence" value="ECO:0007669"/>
    <property type="project" value="UniProtKB-KW"/>
</dbReference>
<dbReference type="EMBL" id="JAVDUJ010000001">
    <property type="protein sequence ID" value="MDR6938629.1"/>
    <property type="molecule type" value="Genomic_DNA"/>
</dbReference>
<name>A0ABU1T006_9ACTO</name>
<evidence type="ECO:0000313" key="3">
    <source>
        <dbReference type="EMBL" id="MDR6938629.1"/>
    </source>
</evidence>
<dbReference type="Proteomes" id="UP001266099">
    <property type="component" value="Unassembled WGS sequence"/>
</dbReference>
<gene>
    <name evidence="3" type="ORF">J2S36_000172</name>
</gene>
<feature type="transmembrane region" description="Helical" evidence="2">
    <location>
        <begin position="30"/>
        <end position="51"/>
    </location>
</feature>
<keyword evidence="2" id="KW-1133">Transmembrane helix</keyword>